<dbReference type="RefSeq" id="WP_084938792.1">
    <property type="nucleotide sequence ID" value="NZ_NCUC01000011.1"/>
</dbReference>
<evidence type="ECO:0008006" key="3">
    <source>
        <dbReference type="Google" id="ProtNLM"/>
    </source>
</evidence>
<dbReference type="Proteomes" id="UP000193538">
    <property type="component" value="Unassembled WGS sequence"/>
</dbReference>
<protein>
    <recommendedName>
        <fullName evidence="3">Phage protein</fullName>
    </recommendedName>
</protein>
<sequence>MSLAKRNEKVRTEQKRLMAQFSDIPPNKKSLAYGLVVQAARLRVALNEMWEDISKKGYYTLFKQSEQQDPYERERPVAKLYNAQETSYQRIIKQLIDLLPDEKIEEAEKKQVESSELL</sequence>
<organism evidence="1 2">
    <name type="scientific">Streptococcus oralis subsp. tigurinus</name>
    <dbReference type="NCBI Taxonomy" id="1077464"/>
    <lineage>
        <taxon>Bacteria</taxon>
        <taxon>Bacillati</taxon>
        <taxon>Bacillota</taxon>
        <taxon>Bacilli</taxon>
        <taxon>Lactobacillales</taxon>
        <taxon>Streptococcaceae</taxon>
        <taxon>Streptococcus</taxon>
    </lineage>
</organism>
<proteinExistence type="predicted"/>
<dbReference type="EMBL" id="NCUC01000011">
    <property type="protein sequence ID" value="ORO39918.1"/>
    <property type="molecule type" value="Genomic_DNA"/>
</dbReference>
<accession>A0A1X1FZS8</accession>
<dbReference type="AlphaFoldDB" id="A0A1X1FZS8"/>
<evidence type="ECO:0000313" key="1">
    <source>
        <dbReference type="EMBL" id="ORO39918.1"/>
    </source>
</evidence>
<evidence type="ECO:0000313" key="2">
    <source>
        <dbReference type="Proteomes" id="UP000193538"/>
    </source>
</evidence>
<gene>
    <name evidence="1" type="ORF">B7729_02905</name>
</gene>
<name>A0A1X1FZS8_STROR</name>
<reference evidence="1 2" key="1">
    <citation type="journal article" date="2016" name="Eur. J. Clin. Microbiol. Infect. Dis.">
        <title>Whole genome sequencing as a tool for phylogenetic analysis of clinical strains of Mitis group streptococci.</title>
        <authorList>
            <person name="Rasmussen L.H."/>
            <person name="Dargis R."/>
            <person name="Hojholt K."/>
            <person name="Christensen J.J."/>
            <person name="Skovgaard O."/>
            <person name="Justesen U.S."/>
            <person name="Rosenvinge F.S."/>
            <person name="Moser C."/>
            <person name="Lukjancenko O."/>
            <person name="Rasmussen S."/>
            <person name="Nielsen X.C."/>
        </authorList>
    </citation>
    <scope>NUCLEOTIDE SEQUENCE [LARGE SCALE GENOMIC DNA]</scope>
    <source>
        <strain evidence="1 2">OD_348934_12</strain>
    </source>
</reference>
<comment type="caution">
    <text evidence="1">The sequence shown here is derived from an EMBL/GenBank/DDBJ whole genome shotgun (WGS) entry which is preliminary data.</text>
</comment>